<dbReference type="InterPro" id="IPR032812">
    <property type="entry name" value="SbsA_Ig"/>
</dbReference>
<evidence type="ECO:0000259" key="4">
    <source>
        <dbReference type="SMART" id="SM00047"/>
    </source>
</evidence>
<name>A0A516KJM8_9BACI</name>
<evidence type="ECO:0000313" key="5">
    <source>
        <dbReference type="EMBL" id="QDP41592.1"/>
    </source>
</evidence>
<reference evidence="5 6" key="1">
    <citation type="submission" date="2019-07" db="EMBL/GenBank/DDBJ databases">
        <authorList>
            <person name="Li J."/>
        </authorList>
    </citation>
    <scope>NUCLEOTIDE SEQUENCE [LARGE SCALE GENOMIC DNA]</scope>
    <source>
        <strain evidence="5 6">TKL69</strain>
    </source>
</reference>
<dbReference type="InterPro" id="IPR002901">
    <property type="entry name" value="MGlyc_endo_b_GlcNAc-like_dom"/>
</dbReference>
<sequence>MKKKVLLIMLVVLLSSIGALQRNVNVEAEVTTETWDKAYAVSQDKVWNVAFNTKMSPSSFTSDTVYVMNNSTKSKHPVTFSLSSDGKVLSVKPTKPYTMHQEYTLHVDQKVASSLNRTMIKSIELPFLISNKYVITDFNGKALKSYNDLDTAIANAATDNTQMIQLDGTTVWIQSGIARTKAYTLIYDSPTLQKNITYVSGESELQYVKSYGEILQIKVAGKTGYVEADKVNLIPYKLATGKRSYYKNVDGDLYHYIYTSSGFGVYKYGAAPANMANGAIAYSWDGKTFNGQTAFFLNQRDLRTPSSVTAAELDNYIKANKADSPMIGLGKTFIEMEKQYNVNAVYLMAHAIHESAWGMSKIAREKNNLYGINATDSNPYGNADTYKSYEGSVMYAAKYISDKYLTSGTWQYNGRFLGNKAEGMNVRYASDPFWGQKIAGHMYRAEQWIKANR</sequence>
<proteinExistence type="predicted"/>
<organism evidence="5 6">
    <name type="scientific">Radiobacillus deserti</name>
    <dbReference type="NCBI Taxonomy" id="2594883"/>
    <lineage>
        <taxon>Bacteria</taxon>
        <taxon>Bacillati</taxon>
        <taxon>Bacillota</taxon>
        <taxon>Bacilli</taxon>
        <taxon>Bacillales</taxon>
        <taxon>Bacillaceae</taxon>
        <taxon>Radiobacillus</taxon>
    </lineage>
</organism>
<dbReference type="InterPro" id="IPR014755">
    <property type="entry name" value="Cu-Rt/internalin_Ig-like"/>
</dbReference>
<keyword evidence="6" id="KW-1185">Reference proteome</keyword>
<dbReference type="PANTHER" id="PTHR33308:SF9">
    <property type="entry name" value="PEPTIDOGLYCAN HYDROLASE FLGJ"/>
    <property type="match status" value="1"/>
</dbReference>
<dbReference type="Proteomes" id="UP000315215">
    <property type="component" value="Chromosome"/>
</dbReference>
<dbReference type="RefSeq" id="WP_143896288.1">
    <property type="nucleotide sequence ID" value="NZ_CP041666.1"/>
</dbReference>
<evidence type="ECO:0000256" key="2">
    <source>
        <dbReference type="ARBA" id="ARBA00022801"/>
    </source>
</evidence>
<evidence type="ECO:0000313" key="6">
    <source>
        <dbReference type="Proteomes" id="UP000315215"/>
    </source>
</evidence>
<accession>A0A516KJM8</accession>
<dbReference type="OrthoDB" id="9816557at2"/>
<feature type="domain" description="Mannosyl-glycoprotein endo-beta-N-acetylglucosamidase-like" evidence="4">
    <location>
        <begin position="318"/>
        <end position="449"/>
    </location>
</feature>
<dbReference type="Pfam" id="PF13205">
    <property type="entry name" value="Big_5"/>
    <property type="match status" value="1"/>
</dbReference>
<evidence type="ECO:0000256" key="1">
    <source>
        <dbReference type="ARBA" id="ARBA00022729"/>
    </source>
</evidence>
<protein>
    <recommendedName>
        <fullName evidence="4">Mannosyl-glycoprotein endo-beta-N-acetylglucosamidase-like domain-containing protein</fullName>
    </recommendedName>
</protein>
<keyword evidence="1 3" id="KW-0732">Signal</keyword>
<dbReference type="PANTHER" id="PTHR33308">
    <property type="entry name" value="PEPTIDOGLYCAN HYDROLASE FLGJ"/>
    <property type="match status" value="1"/>
</dbReference>
<dbReference type="SMART" id="SM00047">
    <property type="entry name" value="LYZ2"/>
    <property type="match status" value="1"/>
</dbReference>
<keyword evidence="2" id="KW-0378">Hydrolase</keyword>
<dbReference type="Gene3D" id="1.10.530.10">
    <property type="match status" value="1"/>
</dbReference>
<evidence type="ECO:0000256" key="3">
    <source>
        <dbReference type="SAM" id="SignalP"/>
    </source>
</evidence>
<feature type="chain" id="PRO_5038459963" description="Mannosyl-glycoprotein endo-beta-N-acetylglucosamidase-like domain-containing protein" evidence="3">
    <location>
        <begin position="22"/>
        <end position="453"/>
    </location>
</feature>
<gene>
    <name evidence="5" type="ORF">FN924_16295</name>
</gene>
<dbReference type="KEGG" id="aqt:FN924_16295"/>
<dbReference type="GO" id="GO:0004040">
    <property type="term" value="F:amidase activity"/>
    <property type="evidence" value="ECO:0007669"/>
    <property type="project" value="InterPro"/>
</dbReference>
<dbReference type="Gene3D" id="2.60.40.1220">
    <property type="match status" value="1"/>
</dbReference>
<dbReference type="AlphaFoldDB" id="A0A516KJM8"/>
<feature type="signal peptide" evidence="3">
    <location>
        <begin position="1"/>
        <end position="21"/>
    </location>
</feature>
<dbReference type="InterPro" id="IPR051056">
    <property type="entry name" value="Glycosyl_Hydrolase_73"/>
</dbReference>
<dbReference type="Pfam" id="PF01832">
    <property type="entry name" value="Glucosaminidase"/>
    <property type="match status" value="1"/>
</dbReference>
<dbReference type="EMBL" id="CP041666">
    <property type="protein sequence ID" value="QDP41592.1"/>
    <property type="molecule type" value="Genomic_DNA"/>
</dbReference>